<comment type="subcellular location">
    <subcellularLocation>
        <location evidence="1">Membrane</location>
        <topology evidence="1">Multi-pass membrane protein</topology>
    </subcellularLocation>
</comment>
<protein>
    <recommendedName>
        <fullName evidence="12">Alkaline ceramidase</fullName>
    </recommendedName>
</protein>
<keyword evidence="7" id="KW-0479">Metal-binding</keyword>
<comment type="caution">
    <text evidence="10">The sequence shown here is derived from an EMBL/GenBank/DDBJ whole genome shotgun (WGS) entry which is preliminary data.</text>
</comment>
<evidence type="ECO:0000256" key="4">
    <source>
        <dbReference type="ARBA" id="ARBA00022801"/>
    </source>
</evidence>
<dbReference type="EMBL" id="BRXZ01001484">
    <property type="protein sequence ID" value="GMH72286.1"/>
    <property type="molecule type" value="Genomic_DNA"/>
</dbReference>
<feature type="binding site" evidence="8">
    <location>
        <position position="127"/>
    </location>
    <ligand>
        <name>Zn(2+)</name>
        <dbReference type="ChEBI" id="CHEBI:29105"/>
        <note>catalytic</note>
    </ligand>
</feature>
<evidence type="ECO:0000256" key="8">
    <source>
        <dbReference type="PIRSR" id="PIRSR608901-2"/>
    </source>
</evidence>
<dbReference type="PANTHER" id="PTHR46187:SF3">
    <property type="entry name" value="ALKALINE CERAMIDASE 3"/>
    <property type="match status" value="1"/>
</dbReference>
<evidence type="ECO:0000256" key="6">
    <source>
        <dbReference type="ARBA" id="ARBA00023136"/>
    </source>
</evidence>
<evidence type="ECO:0000256" key="7">
    <source>
        <dbReference type="PIRSR" id="PIRSR608901-1"/>
    </source>
</evidence>
<dbReference type="GO" id="GO:0005789">
    <property type="term" value="C:endoplasmic reticulum membrane"/>
    <property type="evidence" value="ECO:0007669"/>
    <property type="project" value="TreeGrafter"/>
</dbReference>
<feature type="binding site" evidence="7">
    <location>
        <position position="81"/>
    </location>
    <ligand>
        <name>Ca(2+)</name>
        <dbReference type="ChEBI" id="CHEBI:29108"/>
    </ligand>
</feature>
<keyword evidence="3 9" id="KW-0812">Transmembrane</keyword>
<dbReference type="AlphaFoldDB" id="A0A9W7AKM0"/>
<feature type="binding site" evidence="7">
    <location>
        <position position="70"/>
    </location>
    <ligand>
        <name>Ca(2+)</name>
        <dbReference type="ChEBI" id="CHEBI:29108"/>
    </ligand>
</feature>
<feature type="transmembrane region" description="Helical" evidence="9">
    <location>
        <begin position="113"/>
        <end position="134"/>
    </location>
</feature>
<dbReference type="OrthoDB" id="187171at2759"/>
<keyword evidence="4" id="KW-0378">Hydrolase</keyword>
<dbReference type="GO" id="GO:0046872">
    <property type="term" value="F:metal ion binding"/>
    <property type="evidence" value="ECO:0007669"/>
    <property type="project" value="UniProtKB-KW"/>
</dbReference>
<keyword evidence="7" id="KW-0106">Calcium</keyword>
<feature type="binding site" evidence="8">
    <location>
        <position position="253"/>
    </location>
    <ligand>
        <name>Zn(2+)</name>
        <dbReference type="ChEBI" id="CHEBI:29105"/>
        <note>catalytic</note>
    </ligand>
</feature>
<keyword evidence="6 9" id="KW-0472">Membrane</keyword>
<comment type="cofactor">
    <cofactor evidence="8">
        <name>Zn(2+)</name>
        <dbReference type="ChEBI" id="CHEBI:29105"/>
    </cofactor>
</comment>
<evidence type="ECO:0008006" key="12">
    <source>
        <dbReference type="Google" id="ProtNLM"/>
    </source>
</evidence>
<evidence type="ECO:0000256" key="2">
    <source>
        <dbReference type="ARBA" id="ARBA00009780"/>
    </source>
</evidence>
<evidence type="ECO:0000256" key="9">
    <source>
        <dbReference type="SAM" id="Phobius"/>
    </source>
</evidence>
<keyword evidence="8" id="KW-0862">Zinc</keyword>
<accession>A0A9W7AKM0</accession>
<feature type="binding site" evidence="8">
    <location>
        <position position="257"/>
    </location>
    <ligand>
        <name>Zn(2+)</name>
        <dbReference type="ChEBI" id="CHEBI:29105"/>
        <note>catalytic</note>
    </ligand>
</feature>
<dbReference type="PANTHER" id="PTHR46187">
    <property type="entry name" value="ALKALINE CERAMIDASE 3"/>
    <property type="match status" value="1"/>
</dbReference>
<evidence type="ECO:0000256" key="3">
    <source>
        <dbReference type="ARBA" id="ARBA00022692"/>
    </source>
</evidence>
<evidence type="ECO:0000256" key="5">
    <source>
        <dbReference type="ARBA" id="ARBA00022989"/>
    </source>
</evidence>
<dbReference type="InterPro" id="IPR008901">
    <property type="entry name" value="ACER"/>
</dbReference>
<dbReference type="GO" id="GO:0046513">
    <property type="term" value="P:ceramide biosynthetic process"/>
    <property type="evidence" value="ECO:0007669"/>
    <property type="project" value="TreeGrafter"/>
</dbReference>
<feature type="transmembrane region" description="Helical" evidence="9">
    <location>
        <begin position="167"/>
        <end position="186"/>
    </location>
</feature>
<dbReference type="Proteomes" id="UP001165082">
    <property type="component" value="Unassembled WGS sequence"/>
</dbReference>
<reference evidence="10" key="1">
    <citation type="submission" date="2022-07" db="EMBL/GenBank/DDBJ databases">
        <title>Genome analysis of Parmales, a sister group of diatoms, reveals the evolutionary specialization of diatoms from phago-mixotrophs to photoautotrophs.</title>
        <authorList>
            <person name="Ban H."/>
            <person name="Sato S."/>
            <person name="Yoshikawa S."/>
            <person name="Kazumasa Y."/>
            <person name="Nakamura Y."/>
            <person name="Ichinomiya M."/>
            <person name="Saitoh K."/>
            <person name="Sato N."/>
            <person name="Blanc-Mathieu R."/>
            <person name="Endo H."/>
            <person name="Kuwata A."/>
            <person name="Ogata H."/>
        </authorList>
    </citation>
    <scope>NUCLEOTIDE SEQUENCE</scope>
</reference>
<organism evidence="10 11">
    <name type="scientific">Triparma retinervis</name>
    <dbReference type="NCBI Taxonomy" id="2557542"/>
    <lineage>
        <taxon>Eukaryota</taxon>
        <taxon>Sar</taxon>
        <taxon>Stramenopiles</taxon>
        <taxon>Ochrophyta</taxon>
        <taxon>Bolidophyceae</taxon>
        <taxon>Parmales</taxon>
        <taxon>Triparmaceae</taxon>
        <taxon>Triparma</taxon>
    </lineage>
</organism>
<evidence type="ECO:0000256" key="1">
    <source>
        <dbReference type="ARBA" id="ARBA00004141"/>
    </source>
</evidence>
<evidence type="ECO:0000313" key="10">
    <source>
        <dbReference type="EMBL" id="GMH72286.1"/>
    </source>
</evidence>
<dbReference type="GO" id="GO:0016811">
    <property type="term" value="F:hydrolase activity, acting on carbon-nitrogen (but not peptide) bonds, in linear amides"/>
    <property type="evidence" value="ECO:0007669"/>
    <property type="project" value="InterPro"/>
</dbReference>
<dbReference type="Pfam" id="PF05875">
    <property type="entry name" value="Ceramidase"/>
    <property type="match status" value="1"/>
</dbReference>
<keyword evidence="11" id="KW-1185">Reference proteome</keyword>
<gene>
    <name evidence="10" type="ORF">TrRE_jg6196</name>
</gene>
<name>A0A9W7AKM0_9STRA</name>
<comment type="similarity">
    <text evidence="2">Belongs to the alkaline ceramidase family.</text>
</comment>
<evidence type="ECO:0000313" key="11">
    <source>
        <dbReference type="Proteomes" id="UP001165082"/>
    </source>
</evidence>
<proteinExistence type="inferred from homology"/>
<keyword evidence="5 9" id="KW-1133">Transmembrane helix</keyword>
<sequence>MLNALYYWIGVVNKTKSLLALNEILNPQQHPVQLQVVKAMDFFFNPEIANRRQDVNGFWGPSDALHQFCEPHYAFTFFLAEFFNSTSSLAYTAAAIYGALTSPGFDAAVQAEWAILAIIGLGSAAFHGTMLFKYELWDELPMMGLVFISSIARSAVHPWLKTPATRLLFCVVVCCAHLATAVSYVMFMEYEIFMNGFTALLLLDVAMSFTWGECSRETRSSSIKTVFLLLGGKVVWEVENRLCASFPSVWPLHVAWHFLSCGGAYYSVRATALRRSECGLGGPPGRNRKVE</sequence>
<dbReference type="GO" id="GO:0046514">
    <property type="term" value="P:ceramide catabolic process"/>
    <property type="evidence" value="ECO:0007669"/>
    <property type="project" value="TreeGrafter"/>
</dbReference>